<reference evidence="3" key="1">
    <citation type="submission" date="2018-12" db="EMBL/GenBank/DDBJ databases">
        <title>Tengunoibacter tsumagoiensis gen. nov., sp. nov., Dictyobacter kobayashii sp. nov., D. alpinus sp. nov., and D. joshuensis sp. nov. and description of Dictyobacteraceae fam. nov. within the order Ktedonobacterales isolated from Tengu-no-mugimeshi.</title>
        <authorList>
            <person name="Wang C.M."/>
            <person name="Zheng Y."/>
            <person name="Sakai Y."/>
            <person name="Toyoda A."/>
            <person name="Minakuchi Y."/>
            <person name="Abe K."/>
            <person name="Yokota A."/>
            <person name="Yabe S."/>
        </authorList>
    </citation>
    <scope>NUCLEOTIDE SEQUENCE [LARGE SCALE GENOMIC DNA]</scope>
    <source>
        <strain evidence="3">S-27</strain>
    </source>
</reference>
<proteinExistence type="predicted"/>
<name>A0A401ZL01_9CHLR</name>
<sequence>MQETTAGQGHHGKDTATRHMVYMDLSPTRVTRVEGALRRSVRYRPRQLVKVHTAPARPFWFYLLIGMTGTLLLWMVLSTAAGWFSTWMDDLHYGRPRTFQTDARVGHNEQRGLPSHFIALNLHRRIEIIEFAGGDPAQARIFMGPELYHANDELVPVELKFADLNNDGKPDMVVLYQGQHLVYINDGKSFRLSTQAEQDGIEQALQHLGW</sequence>
<accession>A0A401ZL01</accession>
<gene>
    <name evidence="2" type="ORF">KDAU_48860</name>
</gene>
<keyword evidence="3" id="KW-1185">Reference proteome</keyword>
<evidence type="ECO:0008006" key="4">
    <source>
        <dbReference type="Google" id="ProtNLM"/>
    </source>
</evidence>
<keyword evidence="1" id="KW-1133">Transmembrane helix</keyword>
<dbReference type="InterPro" id="IPR028994">
    <property type="entry name" value="Integrin_alpha_N"/>
</dbReference>
<feature type="transmembrane region" description="Helical" evidence="1">
    <location>
        <begin position="59"/>
        <end position="85"/>
    </location>
</feature>
<keyword evidence="1" id="KW-0472">Membrane</keyword>
<dbReference type="AlphaFoldDB" id="A0A401ZL01"/>
<keyword evidence="1" id="KW-0812">Transmembrane</keyword>
<comment type="caution">
    <text evidence="2">The sequence shown here is derived from an EMBL/GenBank/DDBJ whole genome shotgun (WGS) entry which is preliminary data.</text>
</comment>
<dbReference type="SUPFAM" id="SSF69318">
    <property type="entry name" value="Integrin alpha N-terminal domain"/>
    <property type="match status" value="1"/>
</dbReference>
<dbReference type="Proteomes" id="UP000287224">
    <property type="component" value="Unassembled WGS sequence"/>
</dbReference>
<evidence type="ECO:0000256" key="1">
    <source>
        <dbReference type="SAM" id="Phobius"/>
    </source>
</evidence>
<evidence type="ECO:0000313" key="3">
    <source>
        <dbReference type="Proteomes" id="UP000287224"/>
    </source>
</evidence>
<protein>
    <recommendedName>
        <fullName evidence="4">VCBS repeat-containing protein</fullName>
    </recommendedName>
</protein>
<evidence type="ECO:0000313" key="2">
    <source>
        <dbReference type="EMBL" id="GCE07557.1"/>
    </source>
</evidence>
<dbReference type="EMBL" id="BIFQ01000001">
    <property type="protein sequence ID" value="GCE07557.1"/>
    <property type="molecule type" value="Genomic_DNA"/>
</dbReference>
<organism evidence="2 3">
    <name type="scientific">Dictyobacter aurantiacus</name>
    <dbReference type="NCBI Taxonomy" id="1936993"/>
    <lineage>
        <taxon>Bacteria</taxon>
        <taxon>Bacillati</taxon>
        <taxon>Chloroflexota</taxon>
        <taxon>Ktedonobacteria</taxon>
        <taxon>Ktedonobacterales</taxon>
        <taxon>Dictyobacteraceae</taxon>
        <taxon>Dictyobacter</taxon>
    </lineage>
</organism>